<dbReference type="SUPFAM" id="SSF53448">
    <property type="entry name" value="Nucleotide-diphospho-sugar transferases"/>
    <property type="match status" value="1"/>
</dbReference>
<sequence length="295" mass="33879">MNQNVKVGFIILNYNTWQETAQLAEKVNSFSCVDKVIVVDNLSPNGSFDELKKIQTDDIIVVCSDKNGGYSYGNNIGAKIADGLGMDIVFVSNPDVDVEEEAIIKIVQAMVEHSEYAILSGVEYNIKGEVDLPVVWHAYSYWDDLLDCLVLTRKLQRGKKDIDLNQQPAEVVEVDLVKGSFFAVRMSDFRSVDFFDDNVFLFCEERILAKKMQDKGKKVGLLTNAIYFHNHSTSINQAYKKKSQQIALLYKARYYYNVKYNQIGLVKKWLLMLFMKLSIAEFHVIDYVRAKRYNR</sequence>
<protein>
    <submittedName>
        <fullName evidence="6">Glycosyltransferase family 2 protein</fullName>
    </submittedName>
</protein>
<dbReference type="InterPro" id="IPR029044">
    <property type="entry name" value="Nucleotide-diphossugar_trans"/>
</dbReference>
<comment type="similarity">
    <text evidence="2">Belongs to the glycosyltransferase 2 family.</text>
</comment>
<evidence type="ECO:0000256" key="4">
    <source>
        <dbReference type="ARBA" id="ARBA00022679"/>
    </source>
</evidence>
<comment type="pathway">
    <text evidence="1">Cell wall biogenesis; cell wall polysaccharide biosynthesis.</text>
</comment>
<dbReference type="Proteomes" id="UP000677616">
    <property type="component" value="Chromosome"/>
</dbReference>
<keyword evidence="3" id="KW-0328">Glycosyltransferase</keyword>
<organism evidence="6 7">
    <name type="scientific">Streptococcus oriscaviae</name>
    <dbReference type="NCBI Taxonomy" id="2781599"/>
    <lineage>
        <taxon>Bacteria</taxon>
        <taxon>Bacillati</taxon>
        <taxon>Bacillota</taxon>
        <taxon>Bacilli</taxon>
        <taxon>Lactobacillales</taxon>
        <taxon>Streptococcaceae</taxon>
        <taxon>Streptococcus</taxon>
    </lineage>
</organism>
<dbReference type="RefSeq" id="WP_212570802.1">
    <property type="nucleotide sequence ID" value="NZ_CP073084.1"/>
</dbReference>
<evidence type="ECO:0000256" key="2">
    <source>
        <dbReference type="ARBA" id="ARBA00006739"/>
    </source>
</evidence>
<dbReference type="EMBL" id="CP073084">
    <property type="protein sequence ID" value="QUE54320.1"/>
    <property type="molecule type" value="Genomic_DNA"/>
</dbReference>
<dbReference type="InterPro" id="IPR001173">
    <property type="entry name" value="Glyco_trans_2-like"/>
</dbReference>
<keyword evidence="4" id="KW-0808">Transferase</keyword>
<dbReference type="PANTHER" id="PTHR43179:SF12">
    <property type="entry name" value="GALACTOFURANOSYLTRANSFERASE GLFT2"/>
    <property type="match status" value="1"/>
</dbReference>
<dbReference type="Gene3D" id="3.90.550.10">
    <property type="entry name" value="Spore Coat Polysaccharide Biosynthesis Protein SpsA, Chain A"/>
    <property type="match status" value="1"/>
</dbReference>
<evidence type="ECO:0000256" key="1">
    <source>
        <dbReference type="ARBA" id="ARBA00004776"/>
    </source>
</evidence>
<proteinExistence type="inferred from homology"/>
<evidence type="ECO:0000313" key="7">
    <source>
        <dbReference type="Proteomes" id="UP000677616"/>
    </source>
</evidence>
<dbReference type="PANTHER" id="PTHR43179">
    <property type="entry name" value="RHAMNOSYLTRANSFERASE WBBL"/>
    <property type="match status" value="1"/>
</dbReference>
<gene>
    <name evidence="6" type="ORF">INT76_00020</name>
</gene>
<feature type="domain" description="Glycosyltransferase 2-like" evidence="5">
    <location>
        <begin position="10"/>
        <end position="131"/>
    </location>
</feature>
<evidence type="ECO:0000313" key="6">
    <source>
        <dbReference type="EMBL" id="QUE54320.1"/>
    </source>
</evidence>
<accession>A0ABX7YKV7</accession>
<evidence type="ECO:0000256" key="3">
    <source>
        <dbReference type="ARBA" id="ARBA00022676"/>
    </source>
</evidence>
<reference evidence="6 7" key="1">
    <citation type="submission" date="2021-04" db="EMBL/GenBank/DDBJ databases">
        <title>Complete genome sequence of a novel Streptococcus species.</title>
        <authorList>
            <person name="Teng J.L.L."/>
        </authorList>
    </citation>
    <scope>NUCLEOTIDE SEQUENCE [LARGE SCALE GENOMIC DNA]</scope>
    <source>
        <strain evidence="6 7">HKU75</strain>
    </source>
</reference>
<evidence type="ECO:0000259" key="5">
    <source>
        <dbReference type="Pfam" id="PF00535"/>
    </source>
</evidence>
<name>A0ABX7YKV7_9STRE</name>
<keyword evidence="7" id="KW-1185">Reference proteome</keyword>
<dbReference type="Pfam" id="PF00535">
    <property type="entry name" value="Glycos_transf_2"/>
    <property type="match status" value="1"/>
</dbReference>